<evidence type="ECO:0000313" key="2">
    <source>
        <dbReference type="Proteomes" id="UP000790709"/>
    </source>
</evidence>
<organism evidence="1 2">
    <name type="scientific">Leucogyrophana mollusca</name>
    <dbReference type="NCBI Taxonomy" id="85980"/>
    <lineage>
        <taxon>Eukaryota</taxon>
        <taxon>Fungi</taxon>
        <taxon>Dikarya</taxon>
        <taxon>Basidiomycota</taxon>
        <taxon>Agaricomycotina</taxon>
        <taxon>Agaricomycetes</taxon>
        <taxon>Agaricomycetidae</taxon>
        <taxon>Boletales</taxon>
        <taxon>Boletales incertae sedis</taxon>
        <taxon>Leucogyrophana</taxon>
    </lineage>
</organism>
<reference evidence="1" key="1">
    <citation type="journal article" date="2021" name="New Phytol.">
        <title>Evolutionary innovations through gain and loss of genes in the ectomycorrhizal Boletales.</title>
        <authorList>
            <person name="Wu G."/>
            <person name="Miyauchi S."/>
            <person name="Morin E."/>
            <person name="Kuo A."/>
            <person name="Drula E."/>
            <person name="Varga T."/>
            <person name="Kohler A."/>
            <person name="Feng B."/>
            <person name="Cao Y."/>
            <person name="Lipzen A."/>
            <person name="Daum C."/>
            <person name="Hundley H."/>
            <person name="Pangilinan J."/>
            <person name="Johnson J."/>
            <person name="Barry K."/>
            <person name="LaButti K."/>
            <person name="Ng V."/>
            <person name="Ahrendt S."/>
            <person name="Min B."/>
            <person name="Choi I.G."/>
            <person name="Park H."/>
            <person name="Plett J.M."/>
            <person name="Magnuson J."/>
            <person name="Spatafora J.W."/>
            <person name="Nagy L.G."/>
            <person name="Henrissat B."/>
            <person name="Grigoriev I.V."/>
            <person name="Yang Z.L."/>
            <person name="Xu J."/>
            <person name="Martin F.M."/>
        </authorList>
    </citation>
    <scope>NUCLEOTIDE SEQUENCE</scope>
    <source>
        <strain evidence="1">KUC20120723A-06</strain>
    </source>
</reference>
<keyword evidence="2" id="KW-1185">Reference proteome</keyword>
<gene>
    <name evidence="1" type="ORF">BV22DRAFT_1036283</name>
</gene>
<name>A0ACB8BDT5_9AGAM</name>
<comment type="caution">
    <text evidence="1">The sequence shown here is derived from an EMBL/GenBank/DDBJ whole genome shotgun (WGS) entry which is preliminary data.</text>
</comment>
<sequence length="76" mass="8337">METIQQGAREVTLLLLAAVGCVVLCLAHCLTKDRRSIIVNVHNNSRQTRDESVAQTILVDDESEVRKDSSGVSTDK</sequence>
<proteinExistence type="predicted"/>
<protein>
    <submittedName>
        <fullName evidence="1">Uncharacterized protein</fullName>
    </submittedName>
</protein>
<evidence type="ECO:0000313" key="1">
    <source>
        <dbReference type="EMBL" id="KAH7923434.1"/>
    </source>
</evidence>
<dbReference type="Proteomes" id="UP000790709">
    <property type="component" value="Unassembled WGS sequence"/>
</dbReference>
<accession>A0ACB8BDT5</accession>
<dbReference type="EMBL" id="MU266452">
    <property type="protein sequence ID" value="KAH7923434.1"/>
    <property type="molecule type" value="Genomic_DNA"/>
</dbReference>